<protein>
    <submittedName>
        <fullName evidence="1">Uncharacterized protein</fullName>
    </submittedName>
</protein>
<evidence type="ECO:0000313" key="1">
    <source>
        <dbReference type="EMBL" id="TMS34168.1"/>
    </source>
</evidence>
<accession>A0A4U8UR70</accession>
<dbReference type="Proteomes" id="UP000298663">
    <property type="component" value="Unassembled WGS sequence"/>
</dbReference>
<dbReference type="EMBL" id="AZBU02000001">
    <property type="protein sequence ID" value="TMS34168.1"/>
    <property type="molecule type" value="Genomic_DNA"/>
</dbReference>
<organism evidence="1 2">
    <name type="scientific">Steinernema carpocapsae</name>
    <name type="common">Entomopathogenic nematode</name>
    <dbReference type="NCBI Taxonomy" id="34508"/>
    <lineage>
        <taxon>Eukaryota</taxon>
        <taxon>Metazoa</taxon>
        <taxon>Ecdysozoa</taxon>
        <taxon>Nematoda</taxon>
        <taxon>Chromadorea</taxon>
        <taxon>Rhabditida</taxon>
        <taxon>Tylenchina</taxon>
        <taxon>Panagrolaimomorpha</taxon>
        <taxon>Strongyloidoidea</taxon>
        <taxon>Steinernematidae</taxon>
        <taxon>Steinernema</taxon>
    </lineage>
</organism>
<reference evidence="1 2" key="2">
    <citation type="journal article" date="2019" name="G3 (Bethesda)">
        <title>Hybrid Assembly of the Genome of the Entomopathogenic Nematode Steinernema carpocapsae Identifies the X-Chromosome.</title>
        <authorList>
            <person name="Serra L."/>
            <person name="Macchietto M."/>
            <person name="Macias-Munoz A."/>
            <person name="McGill C.J."/>
            <person name="Rodriguez I.M."/>
            <person name="Rodriguez B."/>
            <person name="Murad R."/>
            <person name="Mortazavi A."/>
        </authorList>
    </citation>
    <scope>NUCLEOTIDE SEQUENCE [LARGE SCALE GENOMIC DNA]</scope>
    <source>
        <strain evidence="1 2">ALL</strain>
    </source>
</reference>
<sequence length="120" mass="13354">MIVFESISSLWWHLNRTFSTLIPLLFPEQKTGPKRPFGGSPALLHPVAAAAAAKTWLRHRSALLRVVNIFFTSSSLISLIRVIIDRVLCEAVYVALFTSLVLFVPRYESGPICVTSPCVQ</sequence>
<dbReference type="AlphaFoldDB" id="A0A4U8UR70"/>
<gene>
    <name evidence="1" type="ORF">L596_001808</name>
</gene>
<comment type="caution">
    <text evidence="1">The sequence shown here is derived from an EMBL/GenBank/DDBJ whole genome shotgun (WGS) entry which is preliminary data.</text>
</comment>
<evidence type="ECO:0000313" key="2">
    <source>
        <dbReference type="Proteomes" id="UP000298663"/>
    </source>
</evidence>
<keyword evidence="2" id="KW-1185">Reference proteome</keyword>
<reference evidence="1 2" key="1">
    <citation type="journal article" date="2015" name="Genome Biol.">
        <title>Comparative genomics of Steinernema reveals deeply conserved gene regulatory networks.</title>
        <authorList>
            <person name="Dillman A.R."/>
            <person name="Macchietto M."/>
            <person name="Porter C.F."/>
            <person name="Rogers A."/>
            <person name="Williams B."/>
            <person name="Antoshechkin I."/>
            <person name="Lee M.M."/>
            <person name="Goodwin Z."/>
            <person name="Lu X."/>
            <person name="Lewis E.E."/>
            <person name="Goodrich-Blair H."/>
            <person name="Stock S.P."/>
            <person name="Adams B.J."/>
            <person name="Sternberg P.W."/>
            <person name="Mortazavi A."/>
        </authorList>
    </citation>
    <scope>NUCLEOTIDE SEQUENCE [LARGE SCALE GENOMIC DNA]</scope>
    <source>
        <strain evidence="1 2">ALL</strain>
    </source>
</reference>
<name>A0A4U8UR70_STECR</name>
<proteinExistence type="predicted"/>